<dbReference type="InterPro" id="IPR001163">
    <property type="entry name" value="Sm_dom_euk/arc"/>
</dbReference>
<sequence length="116" mass="13462">MKERAKSAKTLICLLQSLIGHKTRIDLRNDCHLVGVISGVDSFMNTELTRCHLQDHDHQLIQSFDYYFLKGSRIRMVHIPEDIDIIKNIENQLTVIQSRRKGVQRSTQRSTQSTNE</sequence>
<dbReference type="GO" id="GO:0071209">
    <property type="term" value="F:U7 snRNA binding"/>
    <property type="evidence" value="ECO:0007669"/>
    <property type="project" value="TreeGrafter"/>
</dbReference>
<dbReference type="InterPro" id="IPR010920">
    <property type="entry name" value="LSM_dom_sf"/>
</dbReference>
<evidence type="ECO:0000313" key="3">
    <source>
        <dbReference type="Proteomes" id="UP000728032"/>
    </source>
</evidence>
<accession>A0A7R9MQC5</accession>
<dbReference type="SMART" id="SM00651">
    <property type="entry name" value="Sm"/>
    <property type="match status" value="1"/>
</dbReference>
<reference evidence="2" key="1">
    <citation type="submission" date="2020-11" db="EMBL/GenBank/DDBJ databases">
        <authorList>
            <person name="Tran Van P."/>
        </authorList>
    </citation>
    <scope>NUCLEOTIDE SEQUENCE</scope>
</reference>
<dbReference type="InterPro" id="IPR052840">
    <property type="entry name" value="U7_snRNA_Sm-like"/>
</dbReference>
<gene>
    <name evidence="2" type="ORF">ONB1V03_LOCUS21047</name>
</gene>
<dbReference type="EMBL" id="CAJPVJ010038753">
    <property type="protein sequence ID" value="CAG2181626.1"/>
    <property type="molecule type" value="Genomic_DNA"/>
</dbReference>
<dbReference type="PROSITE" id="PS52002">
    <property type="entry name" value="SM"/>
    <property type="match status" value="1"/>
</dbReference>
<name>A0A7R9MQC5_9ACAR</name>
<feature type="domain" description="Sm" evidence="1">
    <location>
        <begin position="10"/>
        <end position="83"/>
    </location>
</feature>
<evidence type="ECO:0000259" key="1">
    <source>
        <dbReference type="PROSITE" id="PS52002"/>
    </source>
</evidence>
<dbReference type="OrthoDB" id="10256176at2759"/>
<dbReference type="GO" id="GO:0006398">
    <property type="term" value="P:mRNA 3'-end processing by stem-loop binding and cleavage"/>
    <property type="evidence" value="ECO:0007669"/>
    <property type="project" value="TreeGrafter"/>
</dbReference>
<dbReference type="Pfam" id="PF01423">
    <property type="entry name" value="LSM"/>
    <property type="match status" value="1"/>
</dbReference>
<dbReference type="Gene3D" id="2.30.30.100">
    <property type="match status" value="1"/>
</dbReference>
<evidence type="ECO:0000313" key="2">
    <source>
        <dbReference type="EMBL" id="CAD7664489.1"/>
    </source>
</evidence>
<dbReference type="PANTHER" id="PTHR21196">
    <property type="entry name" value="U7 SNRNA-ASSOCIATED SM-LIKE PROTEIN LSM10"/>
    <property type="match status" value="1"/>
</dbReference>
<dbReference type="PANTHER" id="PTHR21196:SF1">
    <property type="entry name" value="U7 SNRNA-ASSOCIATED SM-LIKE PROTEIN LSM10"/>
    <property type="match status" value="1"/>
</dbReference>
<keyword evidence="3" id="KW-1185">Reference proteome</keyword>
<organism evidence="2">
    <name type="scientific">Oppiella nova</name>
    <dbReference type="NCBI Taxonomy" id="334625"/>
    <lineage>
        <taxon>Eukaryota</taxon>
        <taxon>Metazoa</taxon>
        <taxon>Ecdysozoa</taxon>
        <taxon>Arthropoda</taxon>
        <taxon>Chelicerata</taxon>
        <taxon>Arachnida</taxon>
        <taxon>Acari</taxon>
        <taxon>Acariformes</taxon>
        <taxon>Sarcoptiformes</taxon>
        <taxon>Oribatida</taxon>
        <taxon>Brachypylina</taxon>
        <taxon>Oppioidea</taxon>
        <taxon>Oppiidae</taxon>
        <taxon>Oppiella</taxon>
    </lineage>
</organism>
<protein>
    <recommendedName>
        <fullName evidence="1">Sm domain-containing protein</fullName>
    </recommendedName>
</protein>
<dbReference type="InterPro" id="IPR047575">
    <property type="entry name" value="Sm"/>
</dbReference>
<dbReference type="GO" id="GO:0016604">
    <property type="term" value="C:nuclear body"/>
    <property type="evidence" value="ECO:0007669"/>
    <property type="project" value="TreeGrafter"/>
</dbReference>
<dbReference type="GO" id="GO:0071254">
    <property type="term" value="C:cytoplasmic U snRNP body"/>
    <property type="evidence" value="ECO:0007669"/>
    <property type="project" value="TreeGrafter"/>
</dbReference>
<dbReference type="AlphaFoldDB" id="A0A7R9MQC5"/>
<proteinExistence type="predicted"/>
<dbReference type="SUPFAM" id="SSF50182">
    <property type="entry name" value="Sm-like ribonucleoproteins"/>
    <property type="match status" value="1"/>
</dbReference>
<dbReference type="GO" id="GO:0071208">
    <property type="term" value="F:histone pre-mRNA DCP binding"/>
    <property type="evidence" value="ECO:0007669"/>
    <property type="project" value="TreeGrafter"/>
</dbReference>
<dbReference type="Proteomes" id="UP000728032">
    <property type="component" value="Unassembled WGS sequence"/>
</dbReference>
<dbReference type="EMBL" id="OC953578">
    <property type="protein sequence ID" value="CAD7664489.1"/>
    <property type="molecule type" value="Genomic_DNA"/>
</dbReference>